<dbReference type="InterPro" id="IPR027417">
    <property type="entry name" value="P-loop_NTPase"/>
</dbReference>
<feature type="coiled-coil region" evidence="1">
    <location>
        <begin position="506"/>
        <end position="622"/>
    </location>
</feature>
<dbReference type="PANTHER" id="PTHR32182:SF22">
    <property type="entry name" value="ATP-DEPENDENT ENDONUCLEASE, OLD FAMILY-RELATED"/>
    <property type="match status" value="1"/>
</dbReference>
<sequence>MSKNYAEFYKCALQVNPYSYIKYRGQEHEMTEEQYNESIYNYCIKNNISIIGLADHGNVDKSKKLREYLSSKGILVFPGFEISTSEKIHIVCLFSENTEEQELERYLGELGLSNPEDGNSPSTMSFHDITQRVIDRGGFWYAAHITSDNGVLKGKHNNLWKSDKLVAAQIPSKKNEVNPNYINILKNKDPNYQKKTPFALINAKDVSKPEDLDLDTASCLIKMSKLNFESFKLAFRDPKARVKLNFDINNKYPHSSINEIKISMGYLDNLSLDLSPNLNTIIGGRGAGKSTFIELIRYALDINPMSRNANTSFENICKSNLGIGGIVELVVTSHAQYGKQFKIIKRYNEDPIIKDINNNVSSYTVKDILPNIEVYSQNEIIDLTTDENAKLKILNRFLNRNDNNDEKKEEIKSNLQSNTESLIKTEEKLEKLQEKINELPKLKEKLKHFNELGIGKKLEVQGKVSKEEQYIKTTKKIIEDNDISITNVILPFKENYNQEIKHIDIFDNIQRIINNHNEKLKEIQSTFTELKNTTKSEIDKVYNDWHEKKKHVEKEINEAIKSLDDIEGKTKQEIAYEYTETQKQITSIEPLETQLSQVNIEIEKLKKERMQLKENLKEIFDEQLKNLNKCVKKINNNYLKGQVNIKIHPYANVNNLIKFLKDENGLGYSTLEWIKKHQNFNLSKFINLIKDRDSEAIYDEYKDSGLKKNKADILSNMDYERILHLESIELENIIDIQLNVGSDENIEFRSLNKLSKGQQCTAILNLLTLSNDDPLLVDQPEDNLDNSFITNNLVENTRKLKINRQFIFATHNANIPVFGDAELIVTMENENGQGIINNESLGSIDNNLVRNSVIQILEGGDIAFKMRKNKYGL</sequence>
<dbReference type="InterPro" id="IPR038729">
    <property type="entry name" value="Rad50/SbcC_AAA"/>
</dbReference>
<keyword evidence="4" id="KW-1185">Reference proteome</keyword>
<feature type="coiled-coil region" evidence="1">
    <location>
        <begin position="415"/>
        <end position="452"/>
    </location>
</feature>
<reference evidence="3 4" key="1">
    <citation type="submission" date="2020-06" db="EMBL/GenBank/DDBJ databases">
        <title>Staphylococcus borealis sp. nov. -A novel member of the Staphylococcaceae family isolated from skin and blood in humans.</title>
        <authorList>
            <person name="Pain M."/>
            <person name="Wolden R."/>
            <person name="Jaen-Luchoro D."/>
            <person name="Salva-Serra F."/>
            <person name="Iglesias B.P."/>
            <person name="Karlsson R."/>
            <person name="Klingenberg C."/>
            <person name="Cavanagh J.P."/>
        </authorList>
    </citation>
    <scope>NUCLEOTIDE SEQUENCE [LARGE SCALE GENOMIC DNA]</scope>
    <source>
        <strain evidence="3 4">58-22</strain>
    </source>
</reference>
<evidence type="ECO:0000259" key="2">
    <source>
        <dbReference type="Pfam" id="PF13476"/>
    </source>
</evidence>
<evidence type="ECO:0000313" key="4">
    <source>
        <dbReference type="Proteomes" id="UP000610527"/>
    </source>
</evidence>
<protein>
    <submittedName>
        <fullName evidence="3">AAA family ATPase</fullName>
    </submittedName>
</protein>
<evidence type="ECO:0000313" key="3">
    <source>
        <dbReference type="EMBL" id="NUI83473.1"/>
    </source>
</evidence>
<comment type="caution">
    <text evidence="3">The sequence shown here is derived from an EMBL/GenBank/DDBJ whole genome shotgun (WGS) entry which is preliminary data.</text>
</comment>
<dbReference type="Gene3D" id="3.40.50.300">
    <property type="entry name" value="P-loop containing nucleotide triphosphate hydrolases"/>
    <property type="match status" value="2"/>
</dbReference>
<dbReference type="Gene3D" id="3.20.20.140">
    <property type="entry name" value="Metal-dependent hydrolases"/>
    <property type="match status" value="1"/>
</dbReference>
<dbReference type="PANTHER" id="PTHR32182">
    <property type="entry name" value="DNA REPLICATION AND REPAIR PROTEIN RECF"/>
    <property type="match status" value="1"/>
</dbReference>
<gene>
    <name evidence="3" type="ORF">HUN84_12260</name>
</gene>
<evidence type="ECO:0000256" key="1">
    <source>
        <dbReference type="SAM" id="Coils"/>
    </source>
</evidence>
<proteinExistence type="predicted"/>
<dbReference type="NCBIfam" id="NF045780">
    <property type="entry name" value="TrlF_fam_ATP"/>
    <property type="match status" value="1"/>
</dbReference>
<accession>A0ABX2LMI6</accession>
<name>A0ABX2LMI6_9STAP</name>
<dbReference type="Proteomes" id="UP000610527">
    <property type="component" value="Unassembled WGS sequence"/>
</dbReference>
<organism evidence="3 4">
    <name type="scientific">Staphylococcus borealis</name>
    <dbReference type="NCBI Taxonomy" id="2742203"/>
    <lineage>
        <taxon>Bacteria</taxon>
        <taxon>Bacillati</taxon>
        <taxon>Bacillota</taxon>
        <taxon>Bacilli</taxon>
        <taxon>Bacillales</taxon>
        <taxon>Staphylococcaceae</taxon>
        <taxon>Staphylococcus</taxon>
    </lineage>
</organism>
<dbReference type="InterPro" id="IPR016195">
    <property type="entry name" value="Pol/histidinol_Pase-like"/>
</dbReference>
<dbReference type="SUPFAM" id="SSF52540">
    <property type="entry name" value="P-loop containing nucleoside triphosphate hydrolases"/>
    <property type="match status" value="2"/>
</dbReference>
<keyword evidence="1" id="KW-0175">Coiled coil</keyword>
<dbReference type="InterPro" id="IPR054787">
    <property type="entry name" value="TrlF_ATPase"/>
</dbReference>
<dbReference type="EMBL" id="JABVEG010000013">
    <property type="protein sequence ID" value="NUI83473.1"/>
    <property type="molecule type" value="Genomic_DNA"/>
</dbReference>
<dbReference type="Pfam" id="PF13476">
    <property type="entry name" value="AAA_23"/>
    <property type="match status" value="1"/>
</dbReference>
<dbReference type="SUPFAM" id="SSF89550">
    <property type="entry name" value="PHP domain-like"/>
    <property type="match status" value="1"/>
</dbReference>
<feature type="domain" description="Rad50/SbcC-type AAA" evidence="2">
    <location>
        <begin position="265"/>
        <end position="450"/>
    </location>
</feature>
<dbReference type="RefSeq" id="WP_053027805.1">
    <property type="nucleotide sequence ID" value="NZ_JABVEG010000013.1"/>
</dbReference>